<proteinExistence type="predicted"/>
<evidence type="ECO:0000313" key="1">
    <source>
        <dbReference type="EMBL" id="CAF1291585.1"/>
    </source>
</evidence>
<dbReference type="EMBL" id="CAJNOV010007610">
    <property type="protein sequence ID" value="CAF1291585.1"/>
    <property type="molecule type" value="Genomic_DNA"/>
</dbReference>
<name>A0A815D502_9BILA</name>
<dbReference type="Proteomes" id="UP000663855">
    <property type="component" value="Unassembled WGS sequence"/>
</dbReference>
<accession>A0A815D502</accession>
<comment type="caution">
    <text evidence="1">The sequence shown here is derived from an EMBL/GenBank/DDBJ whole genome shotgun (WGS) entry which is preliminary data.</text>
</comment>
<gene>
    <name evidence="1" type="ORF">CJN711_LOCUS16455</name>
</gene>
<organism evidence="1 2">
    <name type="scientific">Rotaria magnacalcarata</name>
    <dbReference type="NCBI Taxonomy" id="392030"/>
    <lineage>
        <taxon>Eukaryota</taxon>
        <taxon>Metazoa</taxon>
        <taxon>Spiralia</taxon>
        <taxon>Gnathifera</taxon>
        <taxon>Rotifera</taxon>
        <taxon>Eurotatoria</taxon>
        <taxon>Bdelloidea</taxon>
        <taxon>Philodinida</taxon>
        <taxon>Philodinidae</taxon>
        <taxon>Rotaria</taxon>
    </lineage>
</organism>
<evidence type="ECO:0000313" key="2">
    <source>
        <dbReference type="Proteomes" id="UP000663855"/>
    </source>
</evidence>
<sequence length="165" mass="19580">MESLEIVVNMLQNRVTQKNYKLLCNVEKFILYAAYNSLNDSNGYFQSIMDFCYGDIDVEKLKVEALIIVDFFQSLIKTNQMNIKQIIKMSTLCEIFNSFKLGKEMFKEYHKLIKLTYVKKVFIQTNHTYCLRSIGSFYLFYMSTDRALDVSSFYVNYIMKCIFCF</sequence>
<protein>
    <submittedName>
        <fullName evidence="1">Uncharacterized protein</fullName>
    </submittedName>
</protein>
<dbReference type="AlphaFoldDB" id="A0A815D502"/>
<reference evidence="1" key="1">
    <citation type="submission" date="2021-02" db="EMBL/GenBank/DDBJ databases">
        <authorList>
            <person name="Nowell W R."/>
        </authorList>
    </citation>
    <scope>NUCLEOTIDE SEQUENCE</scope>
</reference>